<dbReference type="EMBL" id="JAHLQL010000003">
    <property type="protein sequence ID" value="MBU5592133.1"/>
    <property type="molecule type" value="Genomic_DNA"/>
</dbReference>
<evidence type="ECO:0000256" key="5">
    <source>
        <dbReference type="ARBA" id="ARBA00023136"/>
    </source>
</evidence>
<evidence type="ECO:0000256" key="3">
    <source>
        <dbReference type="ARBA" id="ARBA00022692"/>
    </source>
</evidence>
<comment type="subcellular location">
    <subcellularLocation>
        <location evidence="1">Endomembrane system</location>
    </subcellularLocation>
</comment>
<dbReference type="PANTHER" id="PTHR35791">
    <property type="entry name" value="UPF0754 MEMBRANE PROTEIN YHEB"/>
    <property type="match status" value="1"/>
</dbReference>
<keyword evidence="5" id="KW-0472">Membrane</keyword>
<dbReference type="Pfam" id="PF04286">
    <property type="entry name" value="DUF445"/>
    <property type="match status" value="1"/>
</dbReference>
<evidence type="ECO:0000313" key="6">
    <source>
        <dbReference type="EMBL" id="MBU5592133.1"/>
    </source>
</evidence>
<comment type="caution">
    <text evidence="6">The sequence shown here is derived from an EMBL/GenBank/DDBJ whole genome shotgun (WGS) entry which is preliminary data.</text>
</comment>
<keyword evidence="4" id="KW-1133">Transmembrane helix</keyword>
<evidence type="ECO:0000256" key="4">
    <source>
        <dbReference type="ARBA" id="ARBA00022989"/>
    </source>
</evidence>
<organism evidence="6 7">
    <name type="scientific">Clostridium simiarum</name>
    <dbReference type="NCBI Taxonomy" id="2841506"/>
    <lineage>
        <taxon>Bacteria</taxon>
        <taxon>Bacillati</taxon>
        <taxon>Bacillota</taxon>
        <taxon>Clostridia</taxon>
        <taxon>Eubacteriales</taxon>
        <taxon>Clostridiaceae</taxon>
        <taxon>Clostridium</taxon>
    </lineage>
</organism>
<evidence type="ECO:0000256" key="1">
    <source>
        <dbReference type="ARBA" id="ARBA00004308"/>
    </source>
</evidence>
<gene>
    <name evidence="6" type="ORF">KQI89_10210</name>
</gene>
<keyword evidence="7" id="KW-1185">Reference proteome</keyword>
<dbReference type="RefSeq" id="WP_216456994.1">
    <property type="nucleotide sequence ID" value="NZ_JAHLQL010000003.1"/>
</dbReference>
<accession>A0ABS6F3E3</accession>
<dbReference type="InterPro" id="IPR007383">
    <property type="entry name" value="DUF445"/>
</dbReference>
<evidence type="ECO:0000313" key="7">
    <source>
        <dbReference type="Proteomes" id="UP000736583"/>
    </source>
</evidence>
<sequence>MKFFIPSLVGAVIGYITNWLAIKMLFRPYEEKRILGFKVPFTPGLIPKEKERIARSVSEAIGNHLLSKDTLVNALCSPKIYEHIELTIKNKIGKLSSAEGNLIEILHEELSINIDSMEEVKGYIYEGILNSLNNDFKDKLVLEIYNSLEKQLYKNPETIEGFLKEENVERICDTLDTYMESEDFHNIIKDKISSGIKEMSYNEKAINEIIPDNIVDAAKNIIINNRERITEDILELLENPEIKIKIKLAISKGVSSNVNPLVAMFLNPDTLYNKFLSFAKEYLEEDENKKEICLFINTYMDKLMDIKVSKILDSLSLSEREVIIDSIIEIVETNIYSKKLVRDGMYSIKDKLLSHSSINDILIKIEPGYKEKLHNLIRDFIYKKISEDETKIFIKDTVSYFIDSILKKPLNILLQGKEDVIVKSTSTFVKSLYDNFIQKEAYEVIEVLNIQKIVEDNINAFEVDFAEEIILDIANKELKAITWLGALLGGLIGIFTPLL</sequence>
<comment type="similarity">
    <text evidence="2">Belongs to the UPF0754 family.</text>
</comment>
<proteinExistence type="inferred from homology"/>
<protein>
    <submittedName>
        <fullName evidence="6">DUF445 domain-containing protein</fullName>
    </submittedName>
</protein>
<reference evidence="6 7" key="1">
    <citation type="submission" date="2021-06" db="EMBL/GenBank/DDBJ databases">
        <authorList>
            <person name="Sun Q."/>
            <person name="Li D."/>
        </authorList>
    </citation>
    <scope>NUCLEOTIDE SEQUENCE [LARGE SCALE GENOMIC DNA]</scope>
    <source>
        <strain evidence="6 7">MSJ-4</strain>
    </source>
</reference>
<name>A0ABS6F3E3_9CLOT</name>
<dbReference type="Proteomes" id="UP000736583">
    <property type="component" value="Unassembled WGS sequence"/>
</dbReference>
<keyword evidence="3" id="KW-0812">Transmembrane</keyword>
<evidence type="ECO:0000256" key="2">
    <source>
        <dbReference type="ARBA" id="ARBA00008053"/>
    </source>
</evidence>
<dbReference type="PANTHER" id="PTHR35791:SF1">
    <property type="entry name" value="UPF0754 MEMBRANE PROTEIN YHEB"/>
    <property type="match status" value="1"/>
</dbReference>